<reference evidence="2 3" key="1">
    <citation type="submission" date="2020-12" db="EMBL/GenBank/DDBJ databases">
        <title>Microbacterium sp. HY060.</title>
        <authorList>
            <person name="Zhou J."/>
        </authorList>
    </citation>
    <scope>NUCLEOTIDE SEQUENCE [LARGE SCALE GENOMIC DNA]</scope>
    <source>
        <strain evidence="2 3">HY60</strain>
    </source>
</reference>
<evidence type="ECO:0000256" key="1">
    <source>
        <dbReference type="SAM" id="Phobius"/>
    </source>
</evidence>
<evidence type="ECO:0008006" key="4">
    <source>
        <dbReference type="Google" id="ProtNLM"/>
    </source>
</evidence>
<keyword evidence="1" id="KW-1133">Transmembrane helix</keyword>
<sequence>MTSRLSRRALVTTFVGILLLVGGTLVVANGLTHRYASAQSAITIHRQKPPADLNEYTYYSFEGDGSGVLDDNLSSIIDSISDLLLSDAEASGSFEIPRLDVYVEDSSLVAVSGAAPGYRSYGYGTFFQPWTPHAYMIAPFIGGLITFAGLFWMAARWHVTASVPHREIDETPL</sequence>
<accession>A0ABX6YK01</accession>
<feature type="transmembrane region" description="Helical" evidence="1">
    <location>
        <begin position="134"/>
        <end position="155"/>
    </location>
</feature>
<evidence type="ECO:0000313" key="2">
    <source>
        <dbReference type="EMBL" id="QPZ38965.1"/>
    </source>
</evidence>
<organism evidence="2 3">
    <name type="scientific">Paramicrobacterium chengjingii</name>
    <dbReference type="NCBI Taxonomy" id="2769067"/>
    <lineage>
        <taxon>Bacteria</taxon>
        <taxon>Bacillati</taxon>
        <taxon>Actinomycetota</taxon>
        <taxon>Actinomycetes</taxon>
        <taxon>Micrococcales</taxon>
        <taxon>Microbacteriaceae</taxon>
        <taxon>Paramicrobacterium</taxon>
    </lineage>
</organism>
<dbReference type="Proteomes" id="UP000662814">
    <property type="component" value="Chromosome"/>
</dbReference>
<proteinExistence type="predicted"/>
<name>A0ABX6YK01_9MICO</name>
<keyword evidence="3" id="KW-1185">Reference proteome</keyword>
<dbReference type="RefSeq" id="WP_166985032.1">
    <property type="nucleotide sequence ID" value="NZ_CP061169.1"/>
</dbReference>
<evidence type="ECO:0000313" key="3">
    <source>
        <dbReference type="Proteomes" id="UP000662814"/>
    </source>
</evidence>
<protein>
    <recommendedName>
        <fullName evidence="4">DUF3592 domain-containing protein</fullName>
    </recommendedName>
</protein>
<dbReference type="EMBL" id="CP061169">
    <property type="protein sequence ID" value="QPZ38965.1"/>
    <property type="molecule type" value="Genomic_DNA"/>
</dbReference>
<gene>
    <name evidence="2" type="ORF">HCR76_02360</name>
</gene>
<keyword evidence="1" id="KW-0812">Transmembrane</keyword>
<keyword evidence="1" id="KW-0472">Membrane</keyword>